<comment type="caution">
    <text evidence="1">The sequence shown here is derived from an EMBL/GenBank/DDBJ whole genome shotgun (WGS) entry which is preliminary data.</text>
</comment>
<sequence length="104" mass="11254">MEYQSQWITAPEVPLSIPDLYQSTASPAAPLLGRRHSLATPLGFPQHYCRISTPASVNVTIHVKGRVRGIIGALKSAPWSLDFKCQVSLPSVKLAQGFRSPVSA</sequence>
<keyword evidence="2" id="KW-1185">Reference proteome</keyword>
<dbReference type="EMBL" id="JXTB01000005">
    <property type="protein sequence ID" value="PON79263.1"/>
    <property type="molecule type" value="Genomic_DNA"/>
</dbReference>
<name>A0A2P5E145_PARAD</name>
<dbReference type="OrthoDB" id="10528979at2759"/>
<dbReference type="Proteomes" id="UP000237105">
    <property type="component" value="Unassembled WGS sequence"/>
</dbReference>
<organism evidence="1 2">
    <name type="scientific">Parasponia andersonii</name>
    <name type="common">Sponia andersonii</name>
    <dbReference type="NCBI Taxonomy" id="3476"/>
    <lineage>
        <taxon>Eukaryota</taxon>
        <taxon>Viridiplantae</taxon>
        <taxon>Streptophyta</taxon>
        <taxon>Embryophyta</taxon>
        <taxon>Tracheophyta</taxon>
        <taxon>Spermatophyta</taxon>
        <taxon>Magnoliopsida</taxon>
        <taxon>eudicotyledons</taxon>
        <taxon>Gunneridae</taxon>
        <taxon>Pentapetalae</taxon>
        <taxon>rosids</taxon>
        <taxon>fabids</taxon>
        <taxon>Rosales</taxon>
        <taxon>Cannabaceae</taxon>
        <taxon>Parasponia</taxon>
    </lineage>
</organism>
<dbReference type="AlphaFoldDB" id="A0A2P5E145"/>
<proteinExistence type="predicted"/>
<accession>A0A2P5E145</accession>
<protein>
    <submittedName>
        <fullName evidence="1">Uncharacterized protein</fullName>
    </submittedName>
</protein>
<evidence type="ECO:0000313" key="1">
    <source>
        <dbReference type="EMBL" id="PON79263.1"/>
    </source>
</evidence>
<evidence type="ECO:0000313" key="2">
    <source>
        <dbReference type="Proteomes" id="UP000237105"/>
    </source>
</evidence>
<reference evidence="2" key="1">
    <citation type="submission" date="2016-06" db="EMBL/GenBank/DDBJ databases">
        <title>Parallel loss of symbiosis genes in relatives of nitrogen-fixing non-legume Parasponia.</title>
        <authorList>
            <person name="Van Velzen R."/>
            <person name="Holmer R."/>
            <person name="Bu F."/>
            <person name="Rutten L."/>
            <person name="Van Zeijl A."/>
            <person name="Liu W."/>
            <person name="Santuari L."/>
            <person name="Cao Q."/>
            <person name="Sharma T."/>
            <person name="Shen D."/>
            <person name="Roswanjaya Y."/>
            <person name="Wardhani T."/>
            <person name="Kalhor M.S."/>
            <person name="Jansen J."/>
            <person name="Van den Hoogen J."/>
            <person name="Gungor B."/>
            <person name="Hartog M."/>
            <person name="Hontelez J."/>
            <person name="Verver J."/>
            <person name="Yang W.-C."/>
            <person name="Schijlen E."/>
            <person name="Repin R."/>
            <person name="Schilthuizen M."/>
            <person name="Schranz E."/>
            <person name="Heidstra R."/>
            <person name="Miyata K."/>
            <person name="Fedorova E."/>
            <person name="Kohlen W."/>
            <person name="Bisseling T."/>
            <person name="Smit S."/>
            <person name="Geurts R."/>
        </authorList>
    </citation>
    <scope>NUCLEOTIDE SEQUENCE [LARGE SCALE GENOMIC DNA]</scope>
    <source>
        <strain evidence="2">cv. WU1-14</strain>
    </source>
</reference>
<gene>
    <name evidence="1" type="ORF">PanWU01x14_013790</name>
</gene>